<feature type="compositionally biased region" description="Basic and acidic residues" evidence="1">
    <location>
        <begin position="34"/>
        <end position="47"/>
    </location>
</feature>
<gene>
    <name evidence="2" type="ORF">FOL47_007831</name>
</gene>
<feature type="region of interest" description="Disordered" evidence="1">
    <location>
        <begin position="1"/>
        <end position="163"/>
    </location>
</feature>
<feature type="compositionally biased region" description="Basic residues" evidence="1">
    <location>
        <begin position="112"/>
        <end position="121"/>
    </location>
</feature>
<feature type="non-terminal residue" evidence="2">
    <location>
        <position position="163"/>
    </location>
</feature>
<dbReference type="EMBL" id="JAAPAO010000479">
    <property type="protein sequence ID" value="KAF4658790.1"/>
    <property type="molecule type" value="Genomic_DNA"/>
</dbReference>
<feature type="compositionally biased region" description="Basic and acidic residues" evidence="1">
    <location>
        <begin position="122"/>
        <end position="137"/>
    </location>
</feature>
<feature type="compositionally biased region" description="Basic residues" evidence="1">
    <location>
        <begin position="90"/>
        <end position="105"/>
    </location>
</feature>
<dbReference type="Proteomes" id="UP000591131">
    <property type="component" value="Unassembled WGS sequence"/>
</dbReference>
<keyword evidence="3" id="KW-1185">Reference proteome</keyword>
<comment type="caution">
    <text evidence="2">The sequence shown here is derived from an EMBL/GenBank/DDBJ whole genome shotgun (WGS) entry which is preliminary data.</text>
</comment>
<sequence length="163" mass="18567">MQRGSNNAVPLSQESTQSHQTSLSSKDASNAEDDLSKYHKKNSEPKRGLRRRSDRIKLQSVEKDEPSASPVSHGHHTRSQPLTEWQLRKALGKVKKNPAAKKKSPWKSGFQPRKHSKKPSKKVQDEREARCQKRIEEADGMLAHLEEDNPLDDISWTSKKRLA</sequence>
<organism evidence="2 3">
    <name type="scientific">Perkinsus chesapeaki</name>
    <name type="common">Clam parasite</name>
    <name type="synonym">Perkinsus andrewsi</name>
    <dbReference type="NCBI Taxonomy" id="330153"/>
    <lineage>
        <taxon>Eukaryota</taxon>
        <taxon>Sar</taxon>
        <taxon>Alveolata</taxon>
        <taxon>Perkinsozoa</taxon>
        <taxon>Perkinsea</taxon>
        <taxon>Perkinsida</taxon>
        <taxon>Perkinsidae</taxon>
        <taxon>Perkinsus</taxon>
    </lineage>
</organism>
<dbReference type="AlphaFoldDB" id="A0A7J6LIE8"/>
<feature type="compositionally biased region" description="Polar residues" evidence="1">
    <location>
        <begin position="1"/>
        <end position="28"/>
    </location>
</feature>
<accession>A0A7J6LIE8</accession>
<proteinExistence type="predicted"/>
<evidence type="ECO:0000256" key="1">
    <source>
        <dbReference type="SAM" id="MobiDB-lite"/>
    </source>
</evidence>
<protein>
    <submittedName>
        <fullName evidence="2">Uncharacterized protein</fullName>
    </submittedName>
</protein>
<feature type="compositionally biased region" description="Basic and acidic residues" evidence="1">
    <location>
        <begin position="55"/>
        <end position="66"/>
    </location>
</feature>
<name>A0A7J6LIE8_PERCH</name>
<evidence type="ECO:0000313" key="2">
    <source>
        <dbReference type="EMBL" id="KAF4658790.1"/>
    </source>
</evidence>
<reference evidence="2 3" key="1">
    <citation type="submission" date="2020-04" db="EMBL/GenBank/DDBJ databases">
        <title>Perkinsus chesapeaki whole genome sequence.</title>
        <authorList>
            <person name="Bogema D.R."/>
        </authorList>
    </citation>
    <scope>NUCLEOTIDE SEQUENCE [LARGE SCALE GENOMIC DNA]</scope>
    <source>
        <strain evidence="2">ATCC PRA-425</strain>
    </source>
</reference>
<evidence type="ECO:0000313" key="3">
    <source>
        <dbReference type="Proteomes" id="UP000591131"/>
    </source>
</evidence>